<protein>
    <submittedName>
        <fullName evidence="1">Retrovirus-related Pol polyprotein from type-1 retrotransposable element</fullName>
    </submittedName>
</protein>
<organism evidence="1 2">
    <name type="scientific">Trichinella patagoniensis</name>
    <dbReference type="NCBI Taxonomy" id="990121"/>
    <lineage>
        <taxon>Eukaryota</taxon>
        <taxon>Metazoa</taxon>
        <taxon>Ecdysozoa</taxon>
        <taxon>Nematoda</taxon>
        <taxon>Enoplea</taxon>
        <taxon>Dorylaimia</taxon>
        <taxon>Trichinellida</taxon>
        <taxon>Trichinellidae</taxon>
        <taxon>Trichinella</taxon>
    </lineage>
</organism>
<accession>A0A0V0YYM4</accession>
<evidence type="ECO:0000313" key="1">
    <source>
        <dbReference type="EMBL" id="KRY05244.1"/>
    </source>
</evidence>
<dbReference type="OrthoDB" id="6779578at2759"/>
<evidence type="ECO:0000313" key="2">
    <source>
        <dbReference type="Proteomes" id="UP000054783"/>
    </source>
</evidence>
<dbReference type="EMBL" id="JYDQ01001416">
    <property type="protein sequence ID" value="KRY05244.1"/>
    <property type="molecule type" value="Genomic_DNA"/>
</dbReference>
<comment type="caution">
    <text evidence="1">The sequence shown here is derived from an EMBL/GenBank/DDBJ whole genome shotgun (WGS) entry which is preliminary data.</text>
</comment>
<name>A0A0V0YYM4_9BILA</name>
<dbReference type="Proteomes" id="UP000054783">
    <property type="component" value="Unassembled WGS sequence"/>
</dbReference>
<sequence>MPPDQTPEYPEAQQDKHALKSEGQVYKPDLILIKGGAAHILDVAVPWETGTNMHEHYERKVHKYSMISDDVKAHFGVHSCTVGAIVVGARSSWCASNRLALKACSMHFTKRFKRLLCRVALEGTCRVFQTFFTSTT</sequence>
<dbReference type="AlphaFoldDB" id="A0A0V0YYM4"/>
<dbReference type="STRING" id="990121.A0A0V0YYM4"/>
<proteinExistence type="predicted"/>
<reference evidence="1 2" key="1">
    <citation type="submission" date="2015-01" db="EMBL/GenBank/DDBJ databases">
        <title>Evolution of Trichinella species and genotypes.</title>
        <authorList>
            <person name="Korhonen P.K."/>
            <person name="Edoardo P."/>
            <person name="Giuseppe L.R."/>
            <person name="Gasser R.B."/>
        </authorList>
    </citation>
    <scope>NUCLEOTIDE SEQUENCE [LARGE SCALE GENOMIC DNA]</scope>
    <source>
        <strain evidence="1">ISS2496</strain>
    </source>
</reference>
<gene>
    <name evidence="1" type="ORF">T12_11684</name>
</gene>
<keyword evidence="2" id="KW-1185">Reference proteome</keyword>